<evidence type="ECO:0000256" key="16">
    <source>
        <dbReference type="ARBA" id="ARBA00030566"/>
    </source>
</evidence>
<evidence type="ECO:0000256" key="17">
    <source>
        <dbReference type="SAM" id="MobiDB-lite"/>
    </source>
</evidence>
<accession>A0AAV5API7</accession>
<evidence type="ECO:0000313" key="18">
    <source>
        <dbReference type="EMBL" id="GJJ15687.1"/>
    </source>
</evidence>
<keyword evidence="8" id="KW-0132">Cell division</keyword>
<dbReference type="GO" id="GO:0051010">
    <property type="term" value="F:microtubule plus-end binding"/>
    <property type="evidence" value="ECO:0007669"/>
    <property type="project" value="TreeGrafter"/>
</dbReference>
<keyword evidence="11" id="KW-0995">Kinetochore</keyword>
<evidence type="ECO:0000313" key="19">
    <source>
        <dbReference type="Proteomes" id="UP001050691"/>
    </source>
</evidence>
<evidence type="ECO:0000256" key="2">
    <source>
        <dbReference type="ARBA" id="ARBA00004186"/>
    </source>
</evidence>
<proteinExistence type="inferred from homology"/>
<dbReference type="PANTHER" id="PTHR28025">
    <property type="entry name" value="DASH COMPLEX SUBUNIT DAD1"/>
    <property type="match status" value="1"/>
</dbReference>
<comment type="caution">
    <text evidence="18">The sequence shown here is derived from an EMBL/GenBank/DDBJ whole genome shotgun (WGS) entry which is preliminary data.</text>
</comment>
<name>A0AAV5API7_9AGAM</name>
<dbReference type="GO" id="GO:0042729">
    <property type="term" value="C:DASH complex"/>
    <property type="evidence" value="ECO:0007669"/>
    <property type="project" value="InterPro"/>
</dbReference>
<evidence type="ECO:0000256" key="15">
    <source>
        <dbReference type="ARBA" id="ARBA00023328"/>
    </source>
</evidence>
<dbReference type="GO" id="GO:0005876">
    <property type="term" value="C:spindle microtubule"/>
    <property type="evidence" value="ECO:0007669"/>
    <property type="project" value="TreeGrafter"/>
</dbReference>
<keyword evidence="15" id="KW-0137">Centromere</keyword>
<evidence type="ECO:0000256" key="5">
    <source>
        <dbReference type="ARBA" id="ARBA00020261"/>
    </source>
</evidence>
<organism evidence="18 19">
    <name type="scientific">Clathrus columnatus</name>
    <dbReference type="NCBI Taxonomy" id="1419009"/>
    <lineage>
        <taxon>Eukaryota</taxon>
        <taxon>Fungi</taxon>
        <taxon>Dikarya</taxon>
        <taxon>Basidiomycota</taxon>
        <taxon>Agaricomycotina</taxon>
        <taxon>Agaricomycetes</taxon>
        <taxon>Phallomycetidae</taxon>
        <taxon>Phallales</taxon>
        <taxon>Clathraceae</taxon>
        <taxon>Clathrus</taxon>
    </lineage>
</organism>
<keyword evidence="13" id="KW-0539">Nucleus</keyword>
<evidence type="ECO:0000256" key="13">
    <source>
        <dbReference type="ARBA" id="ARBA00023242"/>
    </source>
</evidence>
<evidence type="ECO:0000256" key="14">
    <source>
        <dbReference type="ARBA" id="ARBA00023306"/>
    </source>
</evidence>
<keyword evidence="6" id="KW-0158">Chromosome</keyword>
<evidence type="ECO:0000256" key="10">
    <source>
        <dbReference type="ARBA" id="ARBA00022776"/>
    </source>
</evidence>
<dbReference type="Pfam" id="PF08649">
    <property type="entry name" value="DASH_Dad1"/>
    <property type="match status" value="1"/>
</dbReference>
<evidence type="ECO:0000256" key="8">
    <source>
        <dbReference type="ARBA" id="ARBA00022618"/>
    </source>
</evidence>
<gene>
    <name evidence="18" type="ORF">Clacol_009965</name>
</gene>
<comment type="subcellular location">
    <subcellularLocation>
        <location evidence="3">Chromosome</location>
        <location evidence="3">Centromere</location>
        <location evidence="3">Kinetochore</location>
    </subcellularLocation>
    <subcellularLocation>
        <location evidence="2">Cytoplasm</location>
        <location evidence="2">Cytoskeleton</location>
        <location evidence="2">Spindle</location>
    </subcellularLocation>
    <subcellularLocation>
        <location evidence="1">Nucleus</location>
    </subcellularLocation>
</comment>
<evidence type="ECO:0000256" key="9">
    <source>
        <dbReference type="ARBA" id="ARBA00022701"/>
    </source>
</evidence>
<protein>
    <recommendedName>
        <fullName evidence="5">DASH complex subunit DAD1</fullName>
    </recommendedName>
    <alternativeName>
        <fullName evidence="16">Outer kinetochore protein DAD1</fullName>
    </alternativeName>
</protein>
<evidence type="ECO:0000256" key="6">
    <source>
        <dbReference type="ARBA" id="ARBA00022454"/>
    </source>
</evidence>
<evidence type="ECO:0000256" key="3">
    <source>
        <dbReference type="ARBA" id="ARBA00004629"/>
    </source>
</evidence>
<keyword evidence="7" id="KW-0963">Cytoplasm</keyword>
<dbReference type="Proteomes" id="UP001050691">
    <property type="component" value="Unassembled WGS sequence"/>
</dbReference>
<evidence type="ECO:0000256" key="11">
    <source>
        <dbReference type="ARBA" id="ARBA00022838"/>
    </source>
</evidence>
<keyword evidence="10" id="KW-0498">Mitosis</keyword>
<dbReference type="GO" id="GO:0072686">
    <property type="term" value="C:mitotic spindle"/>
    <property type="evidence" value="ECO:0007669"/>
    <property type="project" value="InterPro"/>
</dbReference>
<feature type="compositionally biased region" description="Low complexity" evidence="17">
    <location>
        <begin position="589"/>
        <end position="599"/>
    </location>
</feature>
<evidence type="ECO:0000256" key="4">
    <source>
        <dbReference type="ARBA" id="ARBA00010146"/>
    </source>
</evidence>
<dbReference type="AlphaFoldDB" id="A0AAV5API7"/>
<dbReference type="GO" id="GO:0044732">
    <property type="term" value="C:mitotic spindle pole body"/>
    <property type="evidence" value="ECO:0007669"/>
    <property type="project" value="TreeGrafter"/>
</dbReference>
<evidence type="ECO:0000256" key="7">
    <source>
        <dbReference type="ARBA" id="ARBA00022490"/>
    </source>
</evidence>
<keyword evidence="12" id="KW-0206">Cytoskeleton</keyword>
<dbReference type="GO" id="GO:0051301">
    <property type="term" value="P:cell division"/>
    <property type="evidence" value="ECO:0007669"/>
    <property type="project" value="UniProtKB-KW"/>
</dbReference>
<feature type="region of interest" description="Disordered" evidence="17">
    <location>
        <begin position="557"/>
        <end position="599"/>
    </location>
</feature>
<evidence type="ECO:0000256" key="12">
    <source>
        <dbReference type="ARBA" id="ARBA00023212"/>
    </source>
</evidence>
<sequence>MNASKPGEEDQSFFERERDRLCNEISRDLEELLSSTNMLSRKLEDVLGMRKELEPITEIWECFYELMRQWKPDVELGMDGQASQETVLPLDQADQAYKVIKTSDLRGIQVFPPPFRLVITIEGNVDGSAVCAEQIRHSAVGKHLLECLRKNSNTLSIHDISDISVENNKATSAPVYFSSSHAHYDGPSSPHLNFLSLNLIYTWTSDLTETEGLNCETSPACGALFNPITSSRVSPFVKLLDRIGHGLLSRHIIRRYPWTFGPYSQAIRRERAYFPLMAKSLCSIIGKSNNQSSKSKFLAEVEVRDLASREESLSQLRICRFQKIRRKNALHDHFSYQYISGIIREKKDSPNCDVINNHEHEEQDEPFVPVLEQCLTTLYAKGVKPWVKGLHGYFDTSDDGSSISSTLDPTFGDVPTPLDLPSSGPDETPELDWSSSAESDIDKVAFEFTQDLDGYDEDIFIMCSSDIHKDFELVNMSFNRDTSEALFDESAGNLANLDDHGCLENTKEKKVLVEDSFTPRDNLSLTKSNAEPNLSPKELFLKQVPLIAINKVHGADEDSNWSKTDMEDSSNDFSQFESSKKHGPLLSCGQVGQVSQSSRSSSRRKMAFIESLAQEYPAHVDDMFYCESDSDIEWDLVHSQLVDL</sequence>
<keyword evidence="14" id="KW-0131">Cell cycle</keyword>
<dbReference type="InterPro" id="IPR013958">
    <property type="entry name" value="DASH_Dad1"/>
</dbReference>
<keyword evidence="9" id="KW-0493">Microtubule</keyword>
<dbReference type="EMBL" id="BPWL01000011">
    <property type="protein sequence ID" value="GJJ15687.1"/>
    <property type="molecule type" value="Genomic_DNA"/>
</dbReference>
<reference evidence="18" key="1">
    <citation type="submission" date="2021-10" db="EMBL/GenBank/DDBJ databases">
        <title>De novo Genome Assembly of Clathrus columnatus (Basidiomycota, Fungi) Using Illumina and Nanopore Sequence Data.</title>
        <authorList>
            <person name="Ogiso-Tanaka E."/>
            <person name="Itagaki H."/>
            <person name="Hosoya T."/>
            <person name="Hosaka K."/>
        </authorList>
    </citation>
    <scope>NUCLEOTIDE SEQUENCE</scope>
    <source>
        <strain evidence="18">MO-923</strain>
    </source>
</reference>
<dbReference type="PANTHER" id="PTHR28025:SF1">
    <property type="entry name" value="DASH COMPLEX SUBUNIT DAD1"/>
    <property type="match status" value="1"/>
</dbReference>
<keyword evidence="19" id="KW-1185">Reference proteome</keyword>
<comment type="similarity">
    <text evidence="4">Belongs to the DASH complex DAD1 family.</text>
</comment>
<feature type="region of interest" description="Disordered" evidence="17">
    <location>
        <begin position="404"/>
        <end position="435"/>
    </location>
</feature>
<evidence type="ECO:0000256" key="1">
    <source>
        <dbReference type="ARBA" id="ARBA00004123"/>
    </source>
</evidence>